<dbReference type="NCBIfam" id="TIGR02989">
    <property type="entry name" value="Sig-70_gvs1"/>
    <property type="match status" value="1"/>
</dbReference>
<dbReference type="InterPro" id="IPR036388">
    <property type="entry name" value="WH-like_DNA-bd_sf"/>
</dbReference>
<reference evidence="6" key="1">
    <citation type="submission" date="2021-01" db="EMBL/GenBank/DDBJ databases">
        <title>Modified the classification status of verrucomicrobia.</title>
        <authorList>
            <person name="Feng X."/>
        </authorList>
    </citation>
    <scope>NUCLEOTIDE SEQUENCE</scope>
    <source>
        <strain evidence="6">KCTC 22201</strain>
    </source>
</reference>
<dbReference type="InterPro" id="IPR013324">
    <property type="entry name" value="RNA_pol_sigma_r3/r4-like"/>
</dbReference>
<dbReference type="RefSeq" id="WP_200277906.1">
    <property type="nucleotide sequence ID" value="NZ_JAENII010000004.1"/>
</dbReference>
<keyword evidence="2" id="KW-0805">Transcription regulation</keyword>
<gene>
    <name evidence="6" type="ORF">JIN81_06725</name>
</gene>
<dbReference type="InterPro" id="IPR013325">
    <property type="entry name" value="RNA_pol_sigma_r2"/>
</dbReference>
<dbReference type="EMBL" id="JAENII010000004">
    <property type="protein sequence ID" value="MBK1826705.1"/>
    <property type="molecule type" value="Genomic_DNA"/>
</dbReference>
<evidence type="ECO:0000256" key="1">
    <source>
        <dbReference type="ARBA" id="ARBA00010641"/>
    </source>
</evidence>
<sequence length="183" mass="20963">MKPAISPAMDPAERDQEFIRLLTAHQGPVLAYIRSLMPGFTGASDILQQTNITLWKKKEVFELGTNFKAWAFAIARNHVMDQRKKLKRNGWLVFSEDVAELFAAEAEDDDLDQDESFRALEVCLSKLRAHDRELVQKRYCESVTLEEYAGQLNRSAGTLKARLFKIRAGLRRCVDRQLQHVSP</sequence>
<feature type="domain" description="RNA polymerase sigma-70 region 2" evidence="5">
    <location>
        <begin position="21"/>
        <end position="88"/>
    </location>
</feature>
<evidence type="ECO:0000259" key="5">
    <source>
        <dbReference type="Pfam" id="PF04542"/>
    </source>
</evidence>
<comment type="caution">
    <text evidence="6">The sequence shown here is derived from an EMBL/GenBank/DDBJ whole genome shotgun (WGS) entry which is preliminary data.</text>
</comment>
<comment type="similarity">
    <text evidence="1">Belongs to the sigma-70 factor family. ECF subfamily.</text>
</comment>
<evidence type="ECO:0000313" key="6">
    <source>
        <dbReference type="EMBL" id="MBK1826705.1"/>
    </source>
</evidence>
<dbReference type="PANTHER" id="PTHR43133">
    <property type="entry name" value="RNA POLYMERASE ECF-TYPE SIGMA FACTO"/>
    <property type="match status" value="1"/>
</dbReference>
<keyword evidence="7" id="KW-1185">Reference proteome</keyword>
<dbReference type="Pfam" id="PF04542">
    <property type="entry name" value="Sigma70_r2"/>
    <property type="match status" value="1"/>
</dbReference>
<dbReference type="InterPro" id="IPR014284">
    <property type="entry name" value="RNA_pol_sigma-70_dom"/>
</dbReference>
<dbReference type="InterPro" id="IPR007627">
    <property type="entry name" value="RNA_pol_sigma70_r2"/>
</dbReference>
<dbReference type="InterPro" id="IPR014331">
    <property type="entry name" value="RNA_pol_sigma70_ECF_RHOBA"/>
</dbReference>
<dbReference type="InterPro" id="IPR039425">
    <property type="entry name" value="RNA_pol_sigma-70-like"/>
</dbReference>
<proteinExistence type="inferred from homology"/>
<organism evidence="6 7">
    <name type="scientific">Haloferula rosea</name>
    <dbReference type="NCBI Taxonomy" id="490093"/>
    <lineage>
        <taxon>Bacteria</taxon>
        <taxon>Pseudomonadati</taxon>
        <taxon>Verrucomicrobiota</taxon>
        <taxon>Verrucomicrobiia</taxon>
        <taxon>Verrucomicrobiales</taxon>
        <taxon>Verrucomicrobiaceae</taxon>
        <taxon>Haloferula</taxon>
    </lineage>
</organism>
<protein>
    <submittedName>
        <fullName evidence="6">Sigma-70 family RNA polymerase sigma factor</fullName>
    </submittedName>
</protein>
<dbReference type="Gene3D" id="1.10.10.10">
    <property type="entry name" value="Winged helix-like DNA-binding domain superfamily/Winged helix DNA-binding domain"/>
    <property type="match status" value="1"/>
</dbReference>
<accession>A0A934RA33</accession>
<dbReference type="AlphaFoldDB" id="A0A934RA33"/>
<evidence type="ECO:0000256" key="2">
    <source>
        <dbReference type="ARBA" id="ARBA00023015"/>
    </source>
</evidence>
<keyword evidence="4" id="KW-0804">Transcription</keyword>
<evidence type="ECO:0000313" key="7">
    <source>
        <dbReference type="Proteomes" id="UP000658278"/>
    </source>
</evidence>
<dbReference type="GO" id="GO:0016987">
    <property type="term" value="F:sigma factor activity"/>
    <property type="evidence" value="ECO:0007669"/>
    <property type="project" value="UniProtKB-KW"/>
</dbReference>
<dbReference type="SUPFAM" id="SSF88659">
    <property type="entry name" value="Sigma3 and sigma4 domains of RNA polymerase sigma factors"/>
    <property type="match status" value="1"/>
</dbReference>
<name>A0A934RA33_9BACT</name>
<dbReference type="NCBIfam" id="TIGR02937">
    <property type="entry name" value="sigma70-ECF"/>
    <property type="match status" value="1"/>
</dbReference>
<dbReference type="Gene3D" id="1.10.1740.10">
    <property type="match status" value="1"/>
</dbReference>
<dbReference type="PANTHER" id="PTHR43133:SF51">
    <property type="entry name" value="RNA POLYMERASE SIGMA FACTOR"/>
    <property type="match status" value="1"/>
</dbReference>
<dbReference type="SUPFAM" id="SSF88946">
    <property type="entry name" value="Sigma2 domain of RNA polymerase sigma factors"/>
    <property type="match status" value="1"/>
</dbReference>
<keyword evidence="3" id="KW-0731">Sigma factor</keyword>
<evidence type="ECO:0000256" key="4">
    <source>
        <dbReference type="ARBA" id="ARBA00023163"/>
    </source>
</evidence>
<dbReference type="Proteomes" id="UP000658278">
    <property type="component" value="Unassembled WGS sequence"/>
</dbReference>
<dbReference type="GO" id="GO:0006352">
    <property type="term" value="P:DNA-templated transcription initiation"/>
    <property type="evidence" value="ECO:0007669"/>
    <property type="project" value="InterPro"/>
</dbReference>
<evidence type="ECO:0000256" key="3">
    <source>
        <dbReference type="ARBA" id="ARBA00023082"/>
    </source>
</evidence>